<reference evidence="4 5" key="1">
    <citation type="submission" date="2020-11" db="EMBL/GenBank/DDBJ databases">
        <authorList>
            <person name="Kim M.K."/>
        </authorList>
    </citation>
    <scope>NUCLEOTIDE SEQUENCE [LARGE SCALE GENOMIC DNA]</scope>
    <source>
        <strain evidence="4 5">BT662</strain>
    </source>
</reference>
<organism evidence="4 5">
    <name type="scientific">Hymenobacter ruricola</name>
    <dbReference type="NCBI Taxonomy" id="2791023"/>
    <lineage>
        <taxon>Bacteria</taxon>
        <taxon>Pseudomonadati</taxon>
        <taxon>Bacteroidota</taxon>
        <taxon>Cytophagia</taxon>
        <taxon>Cytophagales</taxon>
        <taxon>Hymenobacteraceae</taxon>
        <taxon>Hymenobacter</taxon>
    </lineage>
</organism>
<dbReference type="Proteomes" id="UP000618931">
    <property type="component" value="Unassembled WGS sequence"/>
</dbReference>
<dbReference type="Gene3D" id="2.160.20.120">
    <property type="match status" value="1"/>
</dbReference>
<protein>
    <submittedName>
        <fullName evidence="4">DUF2807 domain-containing protein</fullName>
    </submittedName>
</protein>
<comment type="caution">
    <text evidence="4">The sequence shown here is derived from an EMBL/GenBank/DDBJ whole genome shotgun (WGS) entry which is preliminary data.</text>
</comment>
<evidence type="ECO:0000313" key="5">
    <source>
        <dbReference type="Proteomes" id="UP000618931"/>
    </source>
</evidence>
<proteinExistence type="predicted"/>
<keyword evidence="5" id="KW-1185">Reference proteome</keyword>
<evidence type="ECO:0000256" key="2">
    <source>
        <dbReference type="SAM" id="SignalP"/>
    </source>
</evidence>
<accession>A0ABS0I3J9</accession>
<evidence type="ECO:0000313" key="4">
    <source>
        <dbReference type="EMBL" id="MBF9221513.1"/>
    </source>
</evidence>
<feature type="signal peptide" evidence="2">
    <location>
        <begin position="1"/>
        <end position="20"/>
    </location>
</feature>
<name>A0ABS0I3J9_9BACT</name>
<dbReference type="InterPro" id="IPR021255">
    <property type="entry name" value="DUF2807"/>
</dbReference>
<dbReference type="Pfam" id="PF10988">
    <property type="entry name" value="DUF2807"/>
    <property type="match status" value="1"/>
</dbReference>
<keyword evidence="2" id="KW-0732">Signal</keyword>
<feature type="region of interest" description="Disordered" evidence="1">
    <location>
        <begin position="213"/>
        <end position="235"/>
    </location>
</feature>
<feature type="domain" description="Putative auto-transporter adhesin head GIN" evidence="3">
    <location>
        <begin position="31"/>
        <end position="218"/>
    </location>
</feature>
<gene>
    <name evidence="4" type="ORF">I2H31_10395</name>
</gene>
<sequence>MKNLTVLALLWLLALVPALAQTSPEVRSVGNFRALKVSDGIIVTLASGGAQRVEASADTPEFLARIKTEVSDGVLKVSFEHKLNEAWSKDNRPRNLRVSITAAPLTGIEASSGARVEVKNAYATGDFKLEVSSGAVVTAPDFTAKSVKAEVSSGAVASVGGKVQSLTVEASSGAEFKGSDVQATTCSASASSGGSVAVGSLEKLTADASSGGSVRYASSAQVTKHTSSGGSVKPR</sequence>
<dbReference type="EMBL" id="JADQDM010000004">
    <property type="protein sequence ID" value="MBF9221513.1"/>
    <property type="molecule type" value="Genomic_DNA"/>
</dbReference>
<dbReference type="RefSeq" id="WP_196292972.1">
    <property type="nucleotide sequence ID" value="NZ_JADQDM010000004.1"/>
</dbReference>
<evidence type="ECO:0000256" key="1">
    <source>
        <dbReference type="SAM" id="MobiDB-lite"/>
    </source>
</evidence>
<evidence type="ECO:0000259" key="3">
    <source>
        <dbReference type="Pfam" id="PF10988"/>
    </source>
</evidence>
<feature type="chain" id="PRO_5045873498" evidence="2">
    <location>
        <begin position="21"/>
        <end position="235"/>
    </location>
</feature>